<name>A0A2T0MZ88_9ACTN</name>
<dbReference type="CDD" id="cd01823">
    <property type="entry name" value="SEST_like"/>
    <property type="match status" value="1"/>
</dbReference>
<dbReference type="RefSeq" id="WP_106241195.1">
    <property type="nucleotide sequence ID" value="NZ_JBFAIL010000004.1"/>
</dbReference>
<dbReference type="Proteomes" id="UP000238312">
    <property type="component" value="Unassembled WGS sequence"/>
</dbReference>
<proteinExistence type="predicted"/>
<dbReference type="Gene3D" id="3.40.50.1110">
    <property type="entry name" value="SGNH hydrolase"/>
    <property type="match status" value="1"/>
</dbReference>
<evidence type="ECO:0000256" key="1">
    <source>
        <dbReference type="PIRSR" id="PIRSR637460-1"/>
    </source>
</evidence>
<feature type="chain" id="PRO_5015773384" evidence="3">
    <location>
        <begin position="43"/>
        <end position="303"/>
    </location>
</feature>
<protein>
    <submittedName>
        <fullName evidence="5">GDSL-like lipase/acylhydrolase family protein</fullName>
    </submittedName>
</protein>
<feature type="active site" evidence="1">
    <location>
        <position position="282"/>
    </location>
</feature>
<dbReference type="GO" id="GO:0019433">
    <property type="term" value="P:triglyceride catabolic process"/>
    <property type="evidence" value="ECO:0007669"/>
    <property type="project" value="TreeGrafter"/>
</dbReference>
<comment type="caution">
    <text evidence="5">The sequence shown here is derived from an EMBL/GenBank/DDBJ whole genome shotgun (WGS) entry which is preliminary data.</text>
</comment>
<dbReference type="PANTHER" id="PTHR37981">
    <property type="entry name" value="LIPASE 2"/>
    <property type="match status" value="1"/>
</dbReference>
<dbReference type="InterPro" id="IPR036514">
    <property type="entry name" value="SGNH_hydro_sf"/>
</dbReference>
<feature type="active site" description="Nucleophile" evidence="1">
    <location>
        <position position="54"/>
    </location>
</feature>
<dbReference type="OrthoDB" id="5503950at2"/>
<evidence type="ECO:0000256" key="2">
    <source>
        <dbReference type="PIRSR" id="PIRSR637460-2"/>
    </source>
</evidence>
<dbReference type="SUPFAM" id="SSF52266">
    <property type="entry name" value="SGNH hydrolase"/>
    <property type="match status" value="1"/>
</dbReference>
<evidence type="ECO:0000313" key="6">
    <source>
        <dbReference type="Proteomes" id="UP000238312"/>
    </source>
</evidence>
<feature type="disulfide bond" evidence="2">
    <location>
        <begin position="71"/>
        <end position="96"/>
    </location>
</feature>
<dbReference type="InterPro" id="IPR037460">
    <property type="entry name" value="SEST-like"/>
</dbReference>
<keyword evidence="5" id="KW-0378">Hydrolase</keyword>
<evidence type="ECO:0000259" key="4">
    <source>
        <dbReference type="Pfam" id="PF13472"/>
    </source>
</evidence>
<keyword evidence="6" id="KW-1185">Reference proteome</keyword>
<evidence type="ECO:0000256" key="3">
    <source>
        <dbReference type="SAM" id="SignalP"/>
    </source>
</evidence>
<dbReference type="EMBL" id="PVNG01000008">
    <property type="protein sequence ID" value="PRX64693.1"/>
    <property type="molecule type" value="Genomic_DNA"/>
</dbReference>
<dbReference type="InterPro" id="IPR013830">
    <property type="entry name" value="SGNH_hydro"/>
</dbReference>
<gene>
    <name evidence="5" type="ORF">B0I32_10854</name>
</gene>
<dbReference type="Pfam" id="PF13472">
    <property type="entry name" value="Lipase_GDSL_2"/>
    <property type="match status" value="1"/>
</dbReference>
<keyword evidence="3" id="KW-0732">Signal</keyword>
<feature type="disulfide bond" evidence="2">
    <location>
        <begin position="147"/>
        <end position="159"/>
    </location>
</feature>
<feature type="signal peptide" evidence="3">
    <location>
        <begin position="1"/>
        <end position="42"/>
    </location>
</feature>
<feature type="disulfide bond" evidence="2">
    <location>
        <begin position="212"/>
        <end position="261"/>
    </location>
</feature>
<keyword evidence="2" id="KW-1015">Disulfide bond</keyword>
<feature type="domain" description="SGNH hydrolase-type esterase" evidence="4">
    <location>
        <begin position="50"/>
        <end position="289"/>
    </location>
</feature>
<dbReference type="PANTHER" id="PTHR37981:SF1">
    <property type="entry name" value="SGNH HYDROLASE-TYPE ESTERASE DOMAIN-CONTAINING PROTEIN"/>
    <property type="match status" value="1"/>
</dbReference>
<sequence length="303" mass="32275">MARTVSLPRTARSTARRRARRTLSVLAAAWLVLSLTPPPAHAALAEVYVALGDSAAAGPLVPNQIGPDYGCLRSDRNYPHLTARAIGASTLRDVTCSGAKTTDMYESQDTELGDVAPQLDALSQNTTLVTVQIGANDVGLTDFIEDCLNLLPPPIGDACNDDYNAGGQDQWRVATDALRPRLTALVSDIRARAPQARIFVVGYATYARQNGCYPRVPIIRADANYIRATLMYFNQMLAEQAASAGAGFIDLQTPSAGHDPCASPGVRWIEPYVPAAPAAPFHPNALGMRNFATIVTTAVTGAR</sequence>
<evidence type="ECO:0000313" key="5">
    <source>
        <dbReference type="EMBL" id="PRX64693.1"/>
    </source>
</evidence>
<dbReference type="GO" id="GO:0004806">
    <property type="term" value="F:triacylglycerol lipase activity"/>
    <property type="evidence" value="ECO:0007669"/>
    <property type="project" value="TreeGrafter"/>
</dbReference>
<organism evidence="5 6">
    <name type="scientific">Nonomuraea fuscirosea</name>
    <dbReference type="NCBI Taxonomy" id="1291556"/>
    <lineage>
        <taxon>Bacteria</taxon>
        <taxon>Bacillati</taxon>
        <taxon>Actinomycetota</taxon>
        <taxon>Actinomycetes</taxon>
        <taxon>Streptosporangiales</taxon>
        <taxon>Streptosporangiaceae</taxon>
        <taxon>Nonomuraea</taxon>
    </lineage>
</organism>
<reference evidence="5 6" key="1">
    <citation type="submission" date="2018-03" db="EMBL/GenBank/DDBJ databases">
        <title>Genomic Encyclopedia of Type Strains, Phase III (KMG-III): the genomes of soil and plant-associated and newly described type strains.</title>
        <authorList>
            <person name="Whitman W."/>
        </authorList>
    </citation>
    <scope>NUCLEOTIDE SEQUENCE [LARGE SCALE GENOMIC DNA]</scope>
    <source>
        <strain evidence="5 6">CGMCC 4.7104</strain>
    </source>
</reference>
<accession>A0A2T0MZ88</accession>
<dbReference type="AlphaFoldDB" id="A0A2T0MZ88"/>